<reference evidence="12 14" key="2">
    <citation type="submission" date="2016-09" db="EMBL/GenBank/DDBJ databases">
        <authorList>
            <consortium name="Pathogen Informatics"/>
            <person name="Sun Q."/>
            <person name="Inoue M."/>
        </authorList>
    </citation>
    <scope>NUCLEOTIDE SEQUENCE [LARGE SCALE GENOMIC DNA]</scope>
    <source>
        <strain evidence="12 14">82C</strain>
    </source>
</reference>
<comment type="catalytic activity">
    <reaction evidence="8 9">
        <text>a 6-O-methyl-2'-deoxyguanosine in DNA + L-cysteinyl-[protein] = S-methyl-L-cysteinyl-[protein] + a 2'-deoxyguanosine in DNA</text>
        <dbReference type="Rhea" id="RHEA:24000"/>
        <dbReference type="Rhea" id="RHEA-COMP:10131"/>
        <dbReference type="Rhea" id="RHEA-COMP:10132"/>
        <dbReference type="Rhea" id="RHEA-COMP:11367"/>
        <dbReference type="Rhea" id="RHEA-COMP:11368"/>
        <dbReference type="ChEBI" id="CHEBI:29950"/>
        <dbReference type="ChEBI" id="CHEBI:82612"/>
        <dbReference type="ChEBI" id="CHEBI:85445"/>
        <dbReference type="ChEBI" id="CHEBI:85448"/>
        <dbReference type="EC" id="2.1.1.63"/>
    </reaction>
</comment>
<evidence type="ECO:0000256" key="9">
    <source>
        <dbReference type="HAMAP-Rule" id="MF_00772"/>
    </source>
</evidence>
<comment type="similarity">
    <text evidence="2 9">Belongs to the MGMT family.</text>
</comment>
<evidence type="ECO:0000313" key="15">
    <source>
        <dbReference type="Proteomes" id="UP000095768"/>
    </source>
</evidence>
<evidence type="ECO:0000313" key="14">
    <source>
        <dbReference type="Proteomes" id="UP000095412"/>
    </source>
</evidence>
<keyword evidence="14" id="KW-1185">Reference proteome</keyword>
<comment type="miscellaneous">
    <text evidence="9">This enzyme catalyzes only one turnover and therefore is not strictly catalytic. According to one definition, an enzyme is a biocatalyst that acts repeatedly and over many reaction cycles.</text>
</comment>
<dbReference type="PANTHER" id="PTHR10815">
    <property type="entry name" value="METHYLATED-DNA--PROTEIN-CYSTEINE METHYLTRANSFERASE"/>
    <property type="match status" value="1"/>
</dbReference>
<dbReference type="InterPro" id="IPR023546">
    <property type="entry name" value="MGMT"/>
</dbReference>
<dbReference type="CDD" id="cd06445">
    <property type="entry name" value="ATase"/>
    <property type="match status" value="1"/>
</dbReference>
<evidence type="ECO:0000256" key="1">
    <source>
        <dbReference type="ARBA" id="ARBA00001286"/>
    </source>
</evidence>
<evidence type="ECO:0000256" key="6">
    <source>
        <dbReference type="ARBA" id="ARBA00022763"/>
    </source>
</evidence>
<evidence type="ECO:0000256" key="8">
    <source>
        <dbReference type="ARBA" id="ARBA00049348"/>
    </source>
</evidence>
<evidence type="ECO:0000313" key="13">
    <source>
        <dbReference type="EMBL" id="SCS57838.1"/>
    </source>
</evidence>
<dbReference type="Gene3D" id="3.30.160.70">
    <property type="entry name" value="Methylated DNA-protein cysteine methyltransferase domain"/>
    <property type="match status" value="1"/>
</dbReference>
<dbReference type="EC" id="2.1.1.63" evidence="9"/>
<dbReference type="OrthoDB" id="9802228at2"/>
<dbReference type="SUPFAM" id="SSF53155">
    <property type="entry name" value="Methylated DNA-protein cysteine methyltransferase domain"/>
    <property type="match status" value="1"/>
</dbReference>
<organism evidence="13 15">
    <name type="scientific">Staphylococcus caeli</name>
    <dbReference type="NCBI Taxonomy" id="2201815"/>
    <lineage>
        <taxon>Bacteria</taxon>
        <taxon>Bacillati</taxon>
        <taxon>Bacillota</taxon>
        <taxon>Bacilli</taxon>
        <taxon>Bacillales</taxon>
        <taxon>Staphylococcaceae</taxon>
        <taxon>Staphylococcus</taxon>
    </lineage>
</organism>
<keyword evidence="4 9" id="KW-0489">Methyltransferase</keyword>
<dbReference type="InterPro" id="IPR036217">
    <property type="entry name" value="MethylDNA_cys_MeTrfase_DNAb"/>
</dbReference>
<dbReference type="FunFam" id="1.10.10.10:FF:000214">
    <property type="entry name" value="Methylated-DNA--protein-cysteine methyltransferase"/>
    <property type="match status" value="1"/>
</dbReference>
<comment type="subcellular location">
    <subcellularLocation>
        <location evidence="9">Cytoplasm</location>
    </subcellularLocation>
</comment>
<protein>
    <recommendedName>
        <fullName evidence="9">Methylated-DNA--protein-cysteine methyltransferase</fullName>
        <ecNumber evidence="9">2.1.1.63</ecNumber>
    </recommendedName>
    <alternativeName>
        <fullName evidence="9">6-O-methylguanine-DNA methyltransferase</fullName>
        <shortName evidence="9">MGMT</shortName>
    </alternativeName>
    <alternativeName>
        <fullName evidence="9">O-6-methylguanine-DNA-alkyltransferase</fullName>
    </alternativeName>
</protein>
<dbReference type="SUPFAM" id="SSF46767">
    <property type="entry name" value="Methylated DNA-protein cysteine methyltransferase, C-terminal domain"/>
    <property type="match status" value="1"/>
</dbReference>
<evidence type="ECO:0000256" key="3">
    <source>
        <dbReference type="ARBA" id="ARBA00022490"/>
    </source>
</evidence>
<keyword evidence="5 9" id="KW-0808">Transferase</keyword>
<comment type="function">
    <text evidence="9">Involved in the cellular defense against the biological effects of O6-methylguanine (O6-MeG) and O4-methylthymine (O4-MeT) in DNA. Repairs the methylated nucleobase in DNA by stoichiometrically transferring the methyl group to a cysteine residue in the enzyme. This is a suicide reaction: the enzyme is irreversibly inactivated.</text>
</comment>
<evidence type="ECO:0000259" key="11">
    <source>
        <dbReference type="Pfam" id="PF02870"/>
    </source>
</evidence>
<evidence type="ECO:0000256" key="4">
    <source>
        <dbReference type="ARBA" id="ARBA00022603"/>
    </source>
</evidence>
<evidence type="ECO:0000256" key="5">
    <source>
        <dbReference type="ARBA" id="ARBA00022679"/>
    </source>
</evidence>
<dbReference type="GO" id="GO:0032259">
    <property type="term" value="P:methylation"/>
    <property type="evidence" value="ECO:0007669"/>
    <property type="project" value="UniProtKB-KW"/>
</dbReference>
<dbReference type="EMBL" id="FMPG01000002">
    <property type="protein sequence ID" value="SCS57838.1"/>
    <property type="molecule type" value="Genomic_DNA"/>
</dbReference>
<dbReference type="Pfam" id="PF02870">
    <property type="entry name" value="Methyltransf_1N"/>
    <property type="match status" value="1"/>
</dbReference>
<keyword evidence="7 9" id="KW-0234">DNA repair</keyword>
<dbReference type="InterPro" id="IPR008332">
    <property type="entry name" value="MethylG_MeTrfase_N"/>
</dbReference>
<dbReference type="AlphaFoldDB" id="A0A1D4HQY3"/>
<dbReference type="Proteomes" id="UP000095412">
    <property type="component" value="Unassembled WGS sequence"/>
</dbReference>
<feature type="domain" description="Methylguanine DNA methyltransferase ribonuclease-like" evidence="11">
    <location>
        <begin position="3"/>
        <end position="73"/>
    </location>
</feature>
<dbReference type="GO" id="GO:0005737">
    <property type="term" value="C:cytoplasm"/>
    <property type="evidence" value="ECO:0007669"/>
    <property type="project" value="UniProtKB-SubCell"/>
</dbReference>
<gene>
    <name evidence="13" type="primary">ogt</name>
    <name evidence="13" type="ORF">SAMEA2297795_00738</name>
    <name evidence="12" type="ORF">SAMEA2297796_00415</name>
</gene>
<evidence type="ECO:0000256" key="2">
    <source>
        <dbReference type="ARBA" id="ARBA00008711"/>
    </source>
</evidence>
<dbReference type="RefSeq" id="WP_069994553.1">
    <property type="nucleotide sequence ID" value="NZ_FMPG01000002.1"/>
</dbReference>
<comment type="catalytic activity">
    <reaction evidence="1 9">
        <text>a 4-O-methyl-thymidine in DNA + L-cysteinyl-[protein] = a thymidine in DNA + S-methyl-L-cysteinyl-[protein]</text>
        <dbReference type="Rhea" id="RHEA:53428"/>
        <dbReference type="Rhea" id="RHEA-COMP:10131"/>
        <dbReference type="Rhea" id="RHEA-COMP:10132"/>
        <dbReference type="Rhea" id="RHEA-COMP:13555"/>
        <dbReference type="Rhea" id="RHEA-COMP:13556"/>
        <dbReference type="ChEBI" id="CHEBI:29950"/>
        <dbReference type="ChEBI" id="CHEBI:82612"/>
        <dbReference type="ChEBI" id="CHEBI:137386"/>
        <dbReference type="ChEBI" id="CHEBI:137387"/>
        <dbReference type="EC" id="2.1.1.63"/>
    </reaction>
</comment>
<evidence type="ECO:0000256" key="7">
    <source>
        <dbReference type="ARBA" id="ARBA00023204"/>
    </source>
</evidence>
<sequence>MDYKSLYQSPLGQITLISDGENITGLWLPTHKDFEAQYKSGLTESELPVFDKAKRWLDEYFSGNNPEIDFPLSAKGTTFREQVWQLLLEIPHGETVTYGYLAEKVGALRGKTKMSSQAVGGAVGSNPISIIIPCHRVVGKDGSLTGYGGGIDAKIELLKIEQLDMKSFYRPKHSTKP</sequence>
<feature type="domain" description="Methylated-DNA-[protein]-cysteine S-methyltransferase DNA binding" evidence="10">
    <location>
        <begin position="79"/>
        <end position="162"/>
    </location>
</feature>
<dbReference type="InterPro" id="IPR001497">
    <property type="entry name" value="MethylDNA_cys_MeTrfase_AS"/>
</dbReference>
<dbReference type="Proteomes" id="UP000095768">
    <property type="component" value="Unassembled WGS sequence"/>
</dbReference>
<evidence type="ECO:0000313" key="12">
    <source>
        <dbReference type="EMBL" id="SCS39538.1"/>
    </source>
</evidence>
<dbReference type="EMBL" id="FMPI01000002">
    <property type="protein sequence ID" value="SCS39538.1"/>
    <property type="molecule type" value="Genomic_DNA"/>
</dbReference>
<dbReference type="GO" id="GO:0003908">
    <property type="term" value="F:methylated-DNA-[protein]-cysteine S-methyltransferase activity"/>
    <property type="evidence" value="ECO:0007669"/>
    <property type="project" value="UniProtKB-UniRule"/>
</dbReference>
<dbReference type="InterPro" id="IPR036631">
    <property type="entry name" value="MGMT_N_sf"/>
</dbReference>
<proteinExistence type="inferred from homology"/>
<feature type="active site" description="Nucleophile; methyl group acceptor" evidence="9">
    <location>
        <position position="134"/>
    </location>
</feature>
<dbReference type="PROSITE" id="PS00374">
    <property type="entry name" value="MGMT"/>
    <property type="match status" value="1"/>
</dbReference>
<dbReference type="HAMAP" id="MF_00772">
    <property type="entry name" value="OGT"/>
    <property type="match status" value="1"/>
</dbReference>
<evidence type="ECO:0000259" key="10">
    <source>
        <dbReference type="Pfam" id="PF01035"/>
    </source>
</evidence>
<dbReference type="PANTHER" id="PTHR10815:SF5">
    <property type="entry name" value="METHYLATED-DNA--PROTEIN-CYSTEINE METHYLTRANSFERASE"/>
    <property type="match status" value="1"/>
</dbReference>
<dbReference type="InterPro" id="IPR014048">
    <property type="entry name" value="MethylDNA_cys_MeTrfase_DNA-bd"/>
</dbReference>
<dbReference type="Pfam" id="PF01035">
    <property type="entry name" value="DNA_binding_1"/>
    <property type="match status" value="1"/>
</dbReference>
<dbReference type="GO" id="GO:0006307">
    <property type="term" value="P:DNA alkylation repair"/>
    <property type="evidence" value="ECO:0007669"/>
    <property type="project" value="UniProtKB-UniRule"/>
</dbReference>
<dbReference type="Gene3D" id="1.10.10.10">
    <property type="entry name" value="Winged helix-like DNA-binding domain superfamily/Winged helix DNA-binding domain"/>
    <property type="match status" value="1"/>
</dbReference>
<dbReference type="NCBIfam" id="TIGR00589">
    <property type="entry name" value="ogt"/>
    <property type="match status" value="1"/>
</dbReference>
<accession>A0A1D4HQY3</accession>
<keyword evidence="6 9" id="KW-0227">DNA damage</keyword>
<name>A0A1D4HQY3_9STAP</name>
<keyword evidence="3 9" id="KW-0963">Cytoplasm</keyword>
<dbReference type="InterPro" id="IPR036388">
    <property type="entry name" value="WH-like_DNA-bd_sf"/>
</dbReference>
<reference evidence="13 15" key="1">
    <citation type="submission" date="2016-09" db="EMBL/GenBank/DDBJ databases">
        <authorList>
            <consortium name="Pathogen Informatics"/>
        </authorList>
    </citation>
    <scope>NUCLEOTIDE SEQUENCE [LARGE SCALE GENOMIC DNA]</scope>
    <source>
        <strain evidence="13 15">82B</strain>
    </source>
</reference>